<gene>
    <name evidence="2" type="ORF">E2C01_016419</name>
</gene>
<evidence type="ECO:0000313" key="3">
    <source>
        <dbReference type="Proteomes" id="UP000324222"/>
    </source>
</evidence>
<dbReference type="AlphaFoldDB" id="A0A5B7DQ76"/>
<sequence>MSLIEGNIISPPAHNLLTVTLSLNLRVEIPRQQEEVLVGGGGGGDDGGGGGGRGSSDSSSGREDSIGDKPIFTAPSARHPTL</sequence>
<dbReference type="EMBL" id="VSRR010001199">
    <property type="protein sequence ID" value="MPC23375.1"/>
    <property type="molecule type" value="Genomic_DNA"/>
</dbReference>
<name>A0A5B7DQ76_PORTR</name>
<evidence type="ECO:0000313" key="2">
    <source>
        <dbReference type="EMBL" id="MPC23375.1"/>
    </source>
</evidence>
<protein>
    <submittedName>
        <fullName evidence="2">Uncharacterized protein</fullName>
    </submittedName>
</protein>
<dbReference type="Proteomes" id="UP000324222">
    <property type="component" value="Unassembled WGS sequence"/>
</dbReference>
<proteinExistence type="predicted"/>
<keyword evidence="3" id="KW-1185">Reference proteome</keyword>
<organism evidence="2 3">
    <name type="scientific">Portunus trituberculatus</name>
    <name type="common">Swimming crab</name>
    <name type="synonym">Neptunus trituberculatus</name>
    <dbReference type="NCBI Taxonomy" id="210409"/>
    <lineage>
        <taxon>Eukaryota</taxon>
        <taxon>Metazoa</taxon>
        <taxon>Ecdysozoa</taxon>
        <taxon>Arthropoda</taxon>
        <taxon>Crustacea</taxon>
        <taxon>Multicrustacea</taxon>
        <taxon>Malacostraca</taxon>
        <taxon>Eumalacostraca</taxon>
        <taxon>Eucarida</taxon>
        <taxon>Decapoda</taxon>
        <taxon>Pleocyemata</taxon>
        <taxon>Brachyura</taxon>
        <taxon>Eubrachyura</taxon>
        <taxon>Portunoidea</taxon>
        <taxon>Portunidae</taxon>
        <taxon>Portuninae</taxon>
        <taxon>Portunus</taxon>
    </lineage>
</organism>
<reference evidence="2 3" key="1">
    <citation type="submission" date="2019-05" db="EMBL/GenBank/DDBJ databases">
        <title>Another draft genome of Portunus trituberculatus and its Hox gene families provides insights of decapod evolution.</title>
        <authorList>
            <person name="Jeong J.-H."/>
            <person name="Song I."/>
            <person name="Kim S."/>
            <person name="Choi T."/>
            <person name="Kim D."/>
            <person name="Ryu S."/>
            <person name="Kim W."/>
        </authorList>
    </citation>
    <scope>NUCLEOTIDE SEQUENCE [LARGE SCALE GENOMIC DNA]</scope>
    <source>
        <tissue evidence="2">Muscle</tissue>
    </source>
</reference>
<feature type="region of interest" description="Disordered" evidence="1">
    <location>
        <begin position="34"/>
        <end position="82"/>
    </location>
</feature>
<feature type="compositionally biased region" description="Gly residues" evidence="1">
    <location>
        <begin position="38"/>
        <end position="54"/>
    </location>
</feature>
<comment type="caution">
    <text evidence="2">The sequence shown here is derived from an EMBL/GenBank/DDBJ whole genome shotgun (WGS) entry which is preliminary data.</text>
</comment>
<accession>A0A5B7DQ76</accession>
<evidence type="ECO:0000256" key="1">
    <source>
        <dbReference type="SAM" id="MobiDB-lite"/>
    </source>
</evidence>